<name>A0A3R9DY55_9VIBR</name>
<dbReference type="PANTHER" id="PTHR36153">
    <property type="entry name" value="INNER MEMBRANE PROTEIN-RELATED"/>
    <property type="match status" value="1"/>
</dbReference>
<evidence type="ECO:0000259" key="4">
    <source>
        <dbReference type="Pfam" id="PF14331"/>
    </source>
</evidence>
<organism evidence="6 7">
    <name type="scientific">Vibrio pectenicida</name>
    <dbReference type="NCBI Taxonomy" id="62763"/>
    <lineage>
        <taxon>Bacteria</taxon>
        <taxon>Pseudomonadati</taxon>
        <taxon>Pseudomonadota</taxon>
        <taxon>Gammaproteobacteria</taxon>
        <taxon>Vibrionales</taxon>
        <taxon>Vibrionaceae</taxon>
        <taxon>Vibrio</taxon>
    </lineage>
</organism>
<dbReference type="AlphaFoldDB" id="A0A3R9DY55"/>
<evidence type="ECO:0000259" key="2">
    <source>
        <dbReference type="Pfam" id="PF06744"/>
    </source>
</evidence>
<dbReference type="PANTHER" id="PTHR36153:SF1">
    <property type="entry name" value="TYPE VI SECRETION SYSTEM COMPONENT TSSM1"/>
    <property type="match status" value="1"/>
</dbReference>
<dbReference type="Pfam" id="PF21070">
    <property type="entry name" value="IcmF_helical"/>
    <property type="match status" value="1"/>
</dbReference>
<evidence type="ECO:0000259" key="5">
    <source>
        <dbReference type="Pfam" id="PF21070"/>
    </source>
</evidence>
<feature type="domain" description="IcmF-related" evidence="3">
    <location>
        <begin position="484"/>
        <end position="754"/>
    </location>
</feature>
<evidence type="ECO:0000313" key="6">
    <source>
        <dbReference type="EMBL" id="RSD29973.1"/>
    </source>
</evidence>
<dbReference type="Pfam" id="PF06744">
    <property type="entry name" value="IcmF_C"/>
    <property type="match status" value="1"/>
</dbReference>
<keyword evidence="1" id="KW-0812">Transmembrane</keyword>
<dbReference type="OrthoDB" id="9758229at2"/>
<dbReference type="InterPro" id="IPR048677">
    <property type="entry name" value="TssM1_hel"/>
</dbReference>
<evidence type="ECO:0000256" key="1">
    <source>
        <dbReference type="SAM" id="Phobius"/>
    </source>
</evidence>
<dbReference type="EMBL" id="RSFA01000093">
    <property type="protein sequence ID" value="RSD29973.1"/>
    <property type="molecule type" value="Genomic_DNA"/>
</dbReference>
<dbReference type="RefSeq" id="WP_125322798.1">
    <property type="nucleotide sequence ID" value="NZ_AP024890.1"/>
</dbReference>
<dbReference type="InterPro" id="IPR010623">
    <property type="entry name" value="IcmF_C"/>
</dbReference>
<dbReference type="InterPro" id="IPR025743">
    <property type="entry name" value="TssM1_N"/>
</dbReference>
<keyword evidence="7" id="KW-1185">Reference proteome</keyword>
<accession>A0A3R9DY55</accession>
<proteinExistence type="predicted"/>
<sequence length="1131" mass="129008">MLKNIIRHPIFLSTVLALVFIVGLSAAHFWAPDTVTKTIWFIGIGIIALVFLAYQAVLFFRKKKQSRDQQLETEEEALGLVLRPLLISSKGKPIYLLLGNRAAGKKQFLFSSNAIKTLDNSKTAKNDFFEWYESDEAVYLKPDQRLIFQEVSASDTLLWATLVAEVLKSRPRKPFAGCLFFTDLEFLIISEEEQIDYTLTALIERVTSICERTNTALPIYMIVSKLDKLQGFKEYIQLSPLKHNVEYLSIALKDAKGILLDYYRDSFDNLVKVIEKNALDSTSGSNDTKEKQAILSFPKQLEICQKEIEYVVQRLSEVNRGSYYLDLRELFFSSCLQGGRKYNLLAKSCSTYFNLPIIASEHTQLSETPYFIRFLVESQILPEADFAGENKTYLKRILRQSRLAMVASVIFLSAGAYLLGTTLDSNLRVIYQLLHIETEATASDSNQQLDLNLAKAIKKIDPIYKAWLEGSKAMDEEVISLHVSRLEPTTQIAYQALLDSIQNELVPVIEQTYQVQLTQYQDQPLKALPVLKGYLMLKEPSKRDLTYMDRQTNSTLSKIINDQKQVDTTMNYLNAYFRTDFPPVNINMDIVRATRRTLLAESNIDLVYAQLIHQAENIDLGTLNLGRAVGFDFNNVFNDKVDQQLLDISKVYTATGFSTFYRPRIDLMSKDVITNDWVLGLSNNVIPSKKEHEKFKDKIRKRYTDDYVSYWRNALSELKVKKYESIDDLTNAIDLVSGPASPLTTVLKQVYSNTHFSPTGENELIANKLPKAATEAIDKLADSAEEFVQPDYLLMRRVEQAFYQLNQLQINETPNSPAPWDEIVTALSQLRTYMKDIADSPDPQMASLLAARKRMQSSEADPIIRLKQIAQKSPEPVRSWLLGFVQQSWSVMIKESAKGVQSQWYSEVYTKYKDLALNKYPFDLNAEEEITLEDFELLFAKGGIIDTFAQENLASFYDTNLWTPKRVEGENMPLTPQLLVQLKNYNVIRDTLINKSTNRVSIPFTTKVLDLDSSAIRATIRVADSKMSYYHGPSRIQELVWPPKNGEFNVSITIQDVTNEGKQYVLSKDGQWAIYRLLGQSTLTNQHDGSFVSDITVSGRDLKLRVKPLAQRNPFTLAELYNFSLPETINL</sequence>
<evidence type="ECO:0000313" key="7">
    <source>
        <dbReference type="Proteomes" id="UP000269041"/>
    </source>
</evidence>
<dbReference type="InterPro" id="IPR009612">
    <property type="entry name" value="IcmF-rel"/>
</dbReference>
<evidence type="ECO:0000259" key="3">
    <source>
        <dbReference type="Pfam" id="PF06761"/>
    </source>
</evidence>
<dbReference type="NCBIfam" id="TIGR03348">
    <property type="entry name" value="VI_IcmF"/>
    <property type="match status" value="1"/>
</dbReference>
<dbReference type="InterPro" id="IPR017731">
    <property type="entry name" value="TssM1-like"/>
</dbReference>
<dbReference type="InterPro" id="IPR053156">
    <property type="entry name" value="T6SS_TssM-like"/>
</dbReference>
<gene>
    <name evidence="6" type="primary">tssM</name>
    <name evidence="6" type="ORF">EJA03_16330</name>
</gene>
<feature type="domain" description="Type VI secretion system component TssM1 N-terminal" evidence="4">
    <location>
        <begin position="155"/>
        <end position="407"/>
    </location>
</feature>
<keyword evidence="1" id="KW-0472">Membrane</keyword>
<dbReference type="Pfam" id="PF14331">
    <property type="entry name" value="IcmF-related_N"/>
    <property type="match status" value="1"/>
</dbReference>
<dbReference type="Proteomes" id="UP000269041">
    <property type="component" value="Unassembled WGS sequence"/>
</dbReference>
<feature type="transmembrane region" description="Helical" evidence="1">
    <location>
        <begin position="403"/>
        <end position="420"/>
    </location>
</feature>
<feature type="domain" description="Type VI secretion system IcmF C-terminal" evidence="2">
    <location>
        <begin position="1004"/>
        <end position="1107"/>
    </location>
</feature>
<feature type="domain" description="Type VI secretion system component TssM1 helical" evidence="5">
    <location>
        <begin position="897"/>
        <end position="993"/>
    </location>
</feature>
<keyword evidence="1" id="KW-1133">Transmembrane helix</keyword>
<feature type="transmembrane region" description="Helical" evidence="1">
    <location>
        <begin position="38"/>
        <end position="60"/>
    </location>
</feature>
<protein>
    <submittedName>
        <fullName evidence="6">Type VI secretion system membrane subunit TssM</fullName>
    </submittedName>
</protein>
<feature type="transmembrane region" description="Helical" evidence="1">
    <location>
        <begin position="12"/>
        <end position="32"/>
    </location>
</feature>
<comment type="caution">
    <text evidence="6">The sequence shown here is derived from an EMBL/GenBank/DDBJ whole genome shotgun (WGS) entry which is preliminary data.</text>
</comment>
<dbReference type="Pfam" id="PF06761">
    <property type="entry name" value="IcmF-related"/>
    <property type="match status" value="1"/>
</dbReference>
<reference evidence="6 7" key="1">
    <citation type="submission" date="2018-12" db="EMBL/GenBank/DDBJ databases">
        <title>Genomic taxonomy of the Vibrionaceae family.</title>
        <authorList>
            <person name="Gomez-Gil B."/>
            <person name="Enciso-Ibarra K."/>
        </authorList>
    </citation>
    <scope>NUCLEOTIDE SEQUENCE [LARGE SCALE GENOMIC DNA]</scope>
    <source>
        <strain evidence="6 7">CAIM 594</strain>
    </source>
</reference>